<dbReference type="GO" id="GO:0006352">
    <property type="term" value="P:DNA-templated transcription initiation"/>
    <property type="evidence" value="ECO:0007669"/>
    <property type="project" value="UniProtKB-UniRule"/>
</dbReference>
<evidence type="ECO:0000313" key="10">
    <source>
        <dbReference type="EMBL" id="SPJ33622.1"/>
    </source>
</evidence>
<dbReference type="Pfam" id="PF04542">
    <property type="entry name" value="Sigma70_r2"/>
    <property type="match status" value="1"/>
</dbReference>
<dbReference type="Proteomes" id="UP000244934">
    <property type="component" value="Unassembled WGS sequence"/>
</dbReference>
<keyword evidence="4 6" id="KW-0238">DNA-binding</keyword>
<feature type="domain" description="RNA polymerase sigma-70" evidence="8">
    <location>
        <begin position="410"/>
        <end position="423"/>
    </location>
</feature>
<dbReference type="FunFam" id="1.10.220.120:FF:000001">
    <property type="entry name" value="RNA polymerase sigma factor RpoD"/>
    <property type="match status" value="1"/>
</dbReference>
<dbReference type="InterPro" id="IPR036388">
    <property type="entry name" value="WH-like_DNA-bd_sf"/>
</dbReference>
<dbReference type="SUPFAM" id="SSF88659">
    <property type="entry name" value="Sigma3 and sigma4 domains of RNA polymerase sigma factors"/>
    <property type="match status" value="2"/>
</dbReference>
<dbReference type="Pfam" id="PF00140">
    <property type="entry name" value="Sigma70_r1_2"/>
    <property type="match status" value="1"/>
</dbReference>
<dbReference type="GO" id="GO:0005737">
    <property type="term" value="C:cytoplasm"/>
    <property type="evidence" value="ECO:0007669"/>
    <property type="project" value="UniProtKB-SubCell"/>
</dbReference>
<protein>
    <recommendedName>
        <fullName evidence="6">RNA polymerase sigma factor RpoD</fullName>
    </recommendedName>
    <alternativeName>
        <fullName evidence="6">Sigma-70</fullName>
    </alternativeName>
</protein>
<dbReference type="PRINTS" id="PR00046">
    <property type="entry name" value="SIGMA70FCT"/>
</dbReference>
<dbReference type="InterPro" id="IPR009042">
    <property type="entry name" value="RNA_pol_sigma70_r1_2"/>
</dbReference>
<keyword evidence="5 6" id="KW-0804">Transcription</keyword>
<feature type="region of interest" description="Disordered" evidence="7">
    <location>
        <begin position="185"/>
        <end position="222"/>
    </location>
</feature>
<dbReference type="OrthoDB" id="9809557at2"/>
<dbReference type="PROSITE" id="PS00716">
    <property type="entry name" value="SIGMA70_2"/>
    <property type="match status" value="1"/>
</dbReference>
<dbReference type="Pfam" id="PF03979">
    <property type="entry name" value="Sigma70_r1_1"/>
    <property type="match status" value="1"/>
</dbReference>
<dbReference type="Pfam" id="PF04545">
    <property type="entry name" value="Sigma70_r4"/>
    <property type="match status" value="1"/>
</dbReference>
<dbReference type="InterPro" id="IPR013324">
    <property type="entry name" value="RNA_pol_sigma_r3/r4-like"/>
</dbReference>
<dbReference type="InterPro" id="IPR007631">
    <property type="entry name" value="RNA_pol_sigma_70_non-ess"/>
</dbReference>
<proteinExistence type="inferred from homology"/>
<dbReference type="GO" id="GO:0016987">
    <property type="term" value="F:sigma factor activity"/>
    <property type="evidence" value="ECO:0007669"/>
    <property type="project" value="UniProtKB-UniRule"/>
</dbReference>
<feature type="region of interest" description="Sigma-70 factor domain-2" evidence="6">
    <location>
        <begin position="386"/>
        <end position="456"/>
    </location>
</feature>
<evidence type="ECO:0000256" key="3">
    <source>
        <dbReference type="ARBA" id="ARBA00023082"/>
    </source>
</evidence>
<evidence type="ECO:0000256" key="1">
    <source>
        <dbReference type="ARBA" id="ARBA00022490"/>
    </source>
</evidence>
<dbReference type="InterPro" id="IPR007630">
    <property type="entry name" value="RNA_pol_sigma70_r4"/>
</dbReference>
<feature type="region of interest" description="Sigma-70 factor domain-3" evidence="6">
    <location>
        <begin position="465"/>
        <end position="541"/>
    </location>
</feature>
<dbReference type="FunFam" id="1.10.10.10:FF:000002">
    <property type="entry name" value="RNA polymerase sigma factor SigA"/>
    <property type="match status" value="1"/>
</dbReference>
<dbReference type="InterPro" id="IPR007127">
    <property type="entry name" value="RNA_pol_sigma_70_r1_1"/>
</dbReference>
<dbReference type="PANTHER" id="PTHR30603">
    <property type="entry name" value="RNA POLYMERASE SIGMA FACTOR RPO"/>
    <property type="match status" value="1"/>
</dbReference>
<feature type="short sequence motif" description="Interaction with polymerase core subunit RpoC" evidence="6">
    <location>
        <begin position="410"/>
        <end position="413"/>
    </location>
</feature>
<reference evidence="11" key="1">
    <citation type="submission" date="2018-03" db="EMBL/GenBank/DDBJ databases">
        <authorList>
            <person name="Navarro De La Torre S."/>
        </authorList>
    </citation>
    <scope>NUCLEOTIDE SEQUENCE [LARGE SCALE GENOMIC DNA]</scope>
    <source>
        <strain evidence="11">EAod3</strain>
    </source>
</reference>
<feature type="domain" description="RNA polymerase sigma-70" evidence="9">
    <location>
        <begin position="579"/>
        <end position="605"/>
    </location>
</feature>
<evidence type="ECO:0000259" key="8">
    <source>
        <dbReference type="PROSITE" id="PS00715"/>
    </source>
</evidence>
<accession>A0A2R8CLA9</accession>
<evidence type="ECO:0000256" key="5">
    <source>
        <dbReference type="ARBA" id="ARBA00023163"/>
    </source>
</evidence>
<dbReference type="GO" id="GO:0003677">
    <property type="term" value="F:DNA binding"/>
    <property type="evidence" value="ECO:0007669"/>
    <property type="project" value="UniProtKB-UniRule"/>
</dbReference>
<dbReference type="InterPro" id="IPR007627">
    <property type="entry name" value="RNA_pol_sigma70_r2"/>
</dbReference>
<dbReference type="FunFam" id="1.10.10.10:FF:000004">
    <property type="entry name" value="RNA polymerase sigma factor SigA"/>
    <property type="match status" value="1"/>
</dbReference>
<dbReference type="Pfam" id="PF04539">
    <property type="entry name" value="Sigma70_r3"/>
    <property type="match status" value="1"/>
</dbReference>
<dbReference type="EMBL" id="ONZI01000002">
    <property type="protein sequence ID" value="SPJ33622.1"/>
    <property type="molecule type" value="Genomic_DNA"/>
</dbReference>
<dbReference type="NCBIfam" id="NF004208">
    <property type="entry name" value="PRK05658.1"/>
    <property type="match status" value="1"/>
</dbReference>
<dbReference type="InterPro" id="IPR042189">
    <property type="entry name" value="RNA_pol_sigma_70_r1_1_sf"/>
</dbReference>
<comment type="subcellular location">
    <subcellularLocation>
        <location evidence="6">Cytoplasm</location>
    </subcellularLocation>
</comment>
<comment type="subunit">
    <text evidence="6">Interacts transiently with the RNA polymerase catalytic core.</text>
</comment>
<dbReference type="Gene3D" id="1.10.220.120">
    <property type="entry name" value="Sigma-70 factor, region 1.1"/>
    <property type="match status" value="1"/>
</dbReference>
<dbReference type="RefSeq" id="WP_108842453.1">
    <property type="nucleotide sequence ID" value="NZ_ONZI01000002.1"/>
</dbReference>
<comment type="similarity">
    <text evidence="6">Belongs to the sigma-70 factor family. RpoD/SigA subfamily.</text>
</comment>
<dbReference type="NCBIfam" id="TIGR02393">
    <property type="entry name" value="RpoD_Cterm"/>
    <property type="match status" value="1"/>
</dbReference>
<comment type="function">
    <text evidence="6">Sigma factors are initiation factors that promote the attachment of RNA polymerase to specific initiation sites and are then released. This sigma factor is the primary sigma factor during exponential growth.</text>
</comment>
<dbReference type="HAMAP" id="MF_00963">
    <property type="entry name" value="Sigma70_RpoD_SigA"/>
    <property type="match status" value="1"/>
</dbReference>
<evidence type="ECO:0000313" key="11">
    <source>
        <dbReference type="Proteomes" id="UP000244934"/>
    </source>
</evidence>
<keyword evidence="1 6" id="KW-0963">Cytoplasm</keyword>
<dbReference type="InterPro" id="IPR000943">
    <property type="entry name" value="RNA_pol_sigma70"/>
</dbReference>
<dbReference type="Gene3D" id="1.10.601.10">
    <property type="entry name" value="RNA Polymerase Primary Sigma Factor"/>
    <property type="match status" value="1"/>
</dbReference>
<dbReference type="AlphaFoldDB" id="A0A2R8CLA9"/>
<dbReference type="Gene3D" id="1.10.10.10">
    <property type="entry name" value="Winged helix-like DNA-binding domain superfamily/Winged helix DNA-binding domain"/>
    <property type="match status" value="2"/>
</dbReference>
<feature type="compositionally biased region" description="Acidic residues" evidence="7">
    <location>
        <begin position="185"/>
        <end position="214"/>
    </location>
</feature>
<dbReference type="InterPro" id="IPR012760">
    <property type="entry name" value="RNA_pol_sigma_RpoD_C"/>
</dbReference>
<dbReference type="InterPro" id="IPR007624">
    <property type="entry name" value="RNA_pol_sigma70_r3"/>
</dbReference>
<organism evidence="10 11">
    <name type="scientific">Kushneria phyllosphaerae</name>
    <dbReference type="NCBI Taxonomy" id="2100822"/>
    <lineage>
        <taxon>Bacteria</taxon>
        <taxon>Pseudomonadati</taxon>
        <taxon>Pseudomonadota</taxon>
        <taxon>Gammaproteobacteria</taxon>
        <taxon>Oceanospirillales</taxon>
        <taxon>Halomonadaceae</taxon>
        <taxon>Kushneria</taxon>
    </lineage>
</organism>
<dbReference type="InterPro" id="IPR028630">
    <property type="entry name" value="Sigma70_RpoD"/>
</dbReference>
<dbReference type="InterPro" id="IPR014284">
    <property type="entry name" value="RNA_pol_sigma-70_dom"/>
</dbReference>
<sequence length="620" mass="69625">MAGNTPQSRLKELIAQGKEQGFLTYAEVNDHLPEDIADPDQVEDIIGMINDMGIKVVEEAPDEDTLMMSDQSPDESAAEEAVAALAAVESDVGRTTDPVRMYMREMGTVELLTREGEIEIAKRIEEGTREVMSALSSLPGSVDSILQAYDATQDEEAPGRLSDLFSGFIDPDEGVPGVAEVEEPVPEVVAEDSNDSDSDDDSDEEDSDEEDDTASEGGPDPELARVRFEQIREQNEQTKAAIEAHGLSSSQARSEQARLAELFSPIKLVPRHFERLVGQLRLSVGQIREQEKTIMQLCVKRGKVPRKAFITSFPGRESDSSWLDDFMARNSKHASNIEPLRSDIERAQRKIGFEEELALLPVSELKDINRRLSIGEAKARRAKKEMVEANLRLVISIAKKYTNRGLQFLDLIQEGNIGLMKAVDKFEYRRGYKFSTYATWWIRQAITRSIADQARTIRIPVHMIETINKLNRVSRQMLQEMGREPTPEELGERLEMPEDKVRKVLKIAKEPISMETPIGDDDDSHLGDFIEDSTMVSPIDSATGEGLIEATRNVLGGLTAREAKVLRMRFGIDMNTDHTLEEVGKQFDVTRERIRQIEAKALRKLRHPSRSESLRSFIDE</sequence>
<feature type="region of interest" description="Sigma-70 factor domain-4" evidence="6">
    <location>
        <begin position="554"/>
        <end position="607"/>
    </location>
</feature>
<dbReference type="InterPro" id="IPR050239">
    <property type="entry name" value="Sigma-70_RNA_pol_init_factors"/>
</dbReference>
<gene>
    <name evidence="6 10" type="primary">rpoD</name>
    <name evidence="10" type="ORF">KSP9073_01632</name>
</gene>
<feature type="DNA-binding region" description="H-T-H motif" evidence="6">
    <location>
        <begin position="580"/>
        <end position="599"/>
    </location>
</feature>
<name>A0A2R8CLA9_9GAMM</name>
<dbReference type="PANTHER" id="PTHR30603:SF60">
    <property type="entry name" value="RNA POLYMERASE SIGMA FACTOR RPOD"/>
    <property type="match status" value="1"/>
</dbReference>
<keyword evidence="11" id="KW-1185">Reference proteome</keyword>
<keyword evidence="3 6" id="KW-0731">Sigma factor</keyword>
<evidence type="ECO:0000256" key="2">
    <source>
        <dbReference type="ARBA" id="ARBA00023015"/>
    </source>
</evidence>
<dbReference type="PROSITE" id="PS00715">
    <property type="entry name" value="SIGMA70_1"/>
    <property type="match status" value="1"/>
</dbReference>
<dbReference type="InterPro" id="IPR013325">
    <property type="entry name" value="RNA_pol_sigma_r2"/>
</dbReference>
<keyword evidence="2 6" id="KW-0805">Transcription regulation</keyword>
<evidence type="ECO:0000259" key="9">
    <source>
        <dbReference type="PROSITE" id="PS00716"/>
    </source>
</evidence>
<dbReference type="FunFam" id="1.10.601.10:FF:000002">
    <property type="entry name" value="RNA polymerase sigma factor RpoD"/>
    <property type="match status" value="1"/>
</dbReference>
<dbReference type="NCBIfam" id="TIGR02937">
    <property type="entry name" value="sigma70-ECF"/>
    <property type="match status" value="1"/>
</dbReference>
<evidence type="ECO:0000256" key="6">
    <source>
        <dbReference type="HAMAP-Rule" id="MF_00963"/>
    </source>
</evidence>
<dbReference type="Pfam" id="PF04546">
    <property type="entry name" value="Sigma70_ner"/>
    <property type="match status" value="1"/>
</dbReference>
<evidence type="ECO:0000256" key="4">
    <source>
        <dbReference type="ARBA" id="ARBA00023125"/>
    </source>
</evidence>
<evidence type="ECO:0000256" key="7">
    <source>
        <dbReference type="SAM" id="MobiDB-lite"/>
    </source>
</evidence>
<dbReference type="SUPFAM" id="SSF88946">
    <property type="entry name" value="Sigma2 domain of RNA polymerase sigma factors"/>
    <property type="match status" value="1"/>
</dbReference>
<dbReference type="CDD" id="cd06171">
    <property type="entry name" value="Sigma70_r4"/>
    <property type="match status" value="1"/>
</dbReference>